<keyword evidence="5" id="KW-1185">Reference proteome</keyword>
<feature type="domain" description="Bacterial repeat" evidence="3">
    <location>
        <begin position="254"/>
        <end position="327"/>
    </location>
</feature>
<evidence type="ECO:0000313" key="5">
    <source>
        <dbReference type="Proteomes" id="UP000198412"/>
    </source>
</evidence>
<dbReference type="AlphaFoldDB" id="A0A238VVK6"/>
<name>A0A238VVK6_9FLAO</name>
<protein>
    <recommendedName>
        <fullName evidence="3">Bacterial repeat domain-containing protein</fullName>
    </recommendedName>
</protein>
<evidence type="ECO:0000259" key="3">
    <source>
        <dbReference type="Pfam" id="PF18998"/>
    </source>
</evidence>
<dbReference type="InterPro" id="IPR044060">
    <property type="entry name" value="Bacterial_rp_domain"/>
</dbReference>
<feature type="domain" description="Bacterial repeat" evidence="3">
    <location>
        <begin position="178"/>
        <end position="252"/>
    </location>
</feature>
<dbReference type="PANTHER" id="PTHR47566:SF1">
    <property type="entry name" value="PROTEIN NUD1"/>
    <property type="match status" value="1"/>
</dbReference>
<sequence length="730" mass="81190">MKNVLNLKPIVYTLLLLLFVVCTEDDPIQYKLTTHVNPPEAGSISPSSGFFEEGTEITLTATPSAEYNFKNWSDGITGTENPITFVFNTHKNITAEFEKKNYSLNIEIVGEGTVTEEIIQAKPATDYPSGTIVKLNAVPSDEWEFLEWSGDYQGTENPLQITIDEPINLIAKFEKKNYSLNIEIVGEGTVTEEIIQAKPATDYPSGTIVKLNAVPSDEWEFLEWSGDYQGTENPLQITIDEPINLIAKFEKKNYSLNIVIVGEGTVTEEIIQAKPATDYPSGTIVKLTAIPSEGWEFDNWNGHYEGNENPLEITIDKPTSLTAKFVDTSPKTYISDDNFEQALIDLGYDDILDDYVDTYKIDKIIELSIISKNISDLTGIGDFIGLETLWCSQNQLTSLDVSANNSLTDLFCDNNKIVSLDLSNNTALTSLYCGNNFLNSLNVAYNKTLSSLHCEGNQFFLLDVSNNTALVGLNCEGNMLTELDVSSNTELIYLNFKNNQLTTLDISNNTNLTTLDCSSNQLTSLNISNNNLLGTIPFFSFLDCTNNQLDCIQVNEEQLADIGIDPPIYFWVKDDSAFYSLDCNPKTYVPDDNFEQALIDLGYDDILDDYLKTEIVEAITELNISSKNISELTGIEDFTSLEYFTCEDNQLTSLNLSANTELKQLYCNNNQLTSLDVSNSILVVLICTDNQLNCIQVSQTQLGLINAPPGPDHILWSTDEGVTNSLDCNY</sequence>
<proteinExistence type="predicted"/>
<gene>
    <name evidence="4" type="ORF">SAMN04488111_1098</name>
</gene>
<dbReference type="InterPro" id="IPR052574">
    <property type="entry name" value="CDIRP"/>
</dbReference>
<feature type="domain" description="Bacterial repeat" evidence="3">
    <location>
        <begin position="33"/>
        <end position="100"/>
    </location>
</feature>
<dbReference type="OrthoDB" id="3179827at2"/>
<keyword evidence="1" id="KW-0433">Leucine-rich repeat</keyword>
<organism evidence="4 5">
    <name type="scientific">Lutibacter flavus</name>
    <dbReference type="NCBI Taxonomy" id="691689"/>
    <lineage>
        <taxon>Bacteria</taxon>
        <taxon>Pseudomonadati</taxon>
        <taxon>Bacteroidota</taxon>
        <taxon>Flavobacteriia</taxon>
        <taxon>Flavobacteriales</taxon>
        <taxon>Flavobacteriaceae</taxon>
        <taxon>Lutibacter</taxon>
    </lineage>
</organism>
<dbReference type="GO" id="GO:0035591">
    <property type="term" value="F:signaling adaptor activity"/>
    <property type="evidence" value="ECO:0007669"/>
    <property type="project" value="TreeGrafter"/>
</dbReference>
<dbReference type="RefSeq" id="WP_089377382.1">
    <property type="nucleotide sequence ID" value="NZ_FZNX01000001.1"/>
</dbReference>
<keyword evidence="2" id="KW-0677">Repeat</keyword>
<evidence type="ECO:0000256" key="2">
    <source>
        <dbReference type="ARBA" id="ARBA00022737"/>
    </source>
</evidence>
<feature type="domain" description="Bacterial repeat" evidence="3">
    <location>
        <begin position="102"/>
        <end position="176"/>
    </location>
</feature>
<dbReference type="Proteomes" id="UP000198412">
    <property type="component" value="Unassembled WGS sequence"/>
</dbReference>
<evidence type="ECO:0000256" key="1">
    <source>
        <dbReference type="ARBA" id="ARBA00022614"/>
    </source>
</evidence>
<dbReference type="InterPro" id="IPR032675">
    <property type="entry name" value="LRR_dom_sf"/>
</dbReference>
<evidence type="ECO:0000313" key="4">
    <source>
        <dbReference type="EMBL" id="SNR38382.1"/>
    </source>
</evidence>
<dbReference type="Pfam" id="PF18998">
    <property type="entry name" value="Flg_new_2"/>
    <property type="match status" value="4"/>
</dbReference>
<dbReference type="EMBL" id="FZNX01000001">
    <property type="protein sequence ID" value="SNR38382.1"/>
    <property type="molecule type" value="Genomic_DNA"/>
</dbReference>
<dbReference type="PANTHER" id="PTHR47566">
    <property type="match status" value="1"/>
</dbReference>
<dbReference type="Gene3D" id="3.80.10.10">
    <property type="entry name" value="Ribonuclease Inhibitor"/>
    <property type="match status" value="2"/>
</dbReference>
<dbReference type="SUPFAM" id="SSF52058">
    <property type="entry name" value="L domain-like"/>
    <property type="match status" value="1"/>
</dbReference>
<accession>A0A238VVK6</accession>
<reference evidence="5" key="1">
    <citation type="submission" date="2017-06" db="EMBL/GenBank/DDBJ databases">
        <authorList>
            <person name="Varghese N."/>
            <person name="Submissions S."/>
        </authorList>
    </citation>
    <scope>NUCLEOTIDE SEQUENCE [LARGE SCALE GENOMIC DNA]</scope>
    <source>
        <strain evidence="5">DSM 27993</strain>
    </source>
</reference>